<evidence type="ECO:0000259" key="6">
    <source>
        <dbReference type="PROSITE" id="PS51471"/>
    </source>
</evidence>
<dbReference type="GO" id="GO:0046872">
    <property type="term" value="F:metal ion binding"/>
    <property type="evidence" value="ECO:0007669"/>
    <property type="project" value="UniProtKB-KW"/>
</dbReference>
<comment type="similarity">
    <text evidence="1 5">Belongs to the iron/ascorbate-dependent oxidoreductase family.</text>
</comment>
<keyword evidence="8" id="KW-1185">Reference proteome</keyword>
<gene>
    <name evidence="7" type="ORF">A4U43_C10F7870</name>
</gene>
<dbReference type="Gramene" id="ONK56380">
    <property type="protein sequence ID" value="ONK56380"/>
    <property type="gene ID" value="A4U43_C10F7870"/>
</dbReference>
<dbReference type="SUPFAM" id="SSF51197">
    <property type="entry name" value="Clavaminate synthase-like"/>
    <property type="match status" value="1"/>
</dbReference>
<keyword evidence="3 5" id="KW-0560">Oxidoreductase</keyword>
<evidence type="ECO:0000313" key="7">
    <source>
        <dbReference type="EMBL" id="ONK56380.1"/>
    </source>
</evidence>
<evidence type="ECO:0000256" key="3">
    <source>
        <dbReference type="ARBA" id="ARBA00023002"/>
    </source>
</evidence>
<dbReference type="Pfam" id="PF03171">
    <property type="entry name" value="2OG-FeII_Oxy"/>
    <property type="match status" value="1"/>
</dbReference>
<dbReference type="PANTHER" id="PTHR47991">
    <property type="entry name" value="OXOGLUTARATE/IRON-DEPENDENT DIOXYGENASE"/>
    <property type="match status" value="1"/>
</dbReference>
<dbReference type="InterPro" id="IPR005123">
    <property type="entry name" value="Oxoglu/Fe-dep_dioxygenase_dom"/>
</dbReference>
<evidence type="ECO:0000256" key="1">
    <source>
        <dbReference type="ARBA" id="ARBA00008056"/>
    </source>
</evidence>
<dbReference type="OrthoDB" id="288590at2759"/>
<dbReference type="Gene3D" id="2.60.120.330">
    <property type="entry name" value="B-lactam Antibiotic, Isopenicillin N Synthase, Chain"/>
    <property type="match status" value="1"/>
</dbReference>
<dbReference type="InterPro" id="IPR026992">
    <property type="entry name" value="DIOX_N"/>
</dbReference>
<evidence type="ECO:0000256" key="5">
    <source>
        <dbReference type="RuleBase" id="RU003682"/>
    </source>
</evidence>
<evidence type="ECO:0000313" key="8">
    <source>
        <dbReference type="Proteomes" id="UP000243459"/>
    </source>
</evidence>
<name>A0A5P1E1A9_ASPOF</name>
<proteinExistence type="inferred from homology"/>
<evidence type="ECO:0000256" key="4">
    <source>
        <dbReference type="ARBA" id="ARBA00023004"/>
    </source>
</evidence>
<sequence length="355" mass="40089">MDEKSKAIGSLPVPNVQSLSEEFHGSESIPLRYLRAEAELDPVVSDDDWEIPIVDFSRLIDPELSAQESARLHLACRDWGFFQLINHNIPYEVIEKVKVDVTKFFKLPLEEKKACRQLPGNLEGYGQLFVMSEDQKLDWADILYLNTQPVKQRNMSFWPSQPLTFRHTLDKYSSELYLLADVVLGFMAKNLGINPEVFANMFKDGIQSVRVNYYPPCPLAEKVLGFSPHSDGSLITLVLQANQVQGLQIKKNGGWVTVKPLSGAFVVNIGDSLEILSNGIYQSIEHRAIVNKEKERISIAAFHSPNSDFMIGPLPDISGVNEARYRTLNNKDFIKLFFSAKLEGKSLLDGMKLNR</sequence>
<dbReference type="GO" id="GO:0016491">
    <property type="term" value="F:oxidoreductase activity"/>
    <property type="evidence" value="ECO:0007669"/>
    <property type="project" value="UniProtKB-KW"/>
</dbReference>
<accession>A0A5P1E1A9</accession>
<dbReference type="InterPro" id="IPR050295">
    <property type="entry name" value="Plant_2OG-oxidoreductases"/>
</dbReference>
<dbReference type="OMA" id="YTSMDHD"/>
<dbReference type="EMBL" id="CM007390">
    <property type="protein sequence ID" value="ONK56380.1"/>
    <property type="molecule type" value="Genomic_DNA"/>
</dbReference>
<dbReference type="FunFam" id="2.60.120.330:FF:000001">
    <property type="entry name" value="Protein SRG1"/>
    <property type="match status" value="1"/>
</dbReference>
<dbReference type="Proteomes" id="UP000243459">
    <property type="component" value="Chromosome 10"/>
</dbReference>
<dbReference type="InterPro" id="IPR044861">
    <property type="entry name" value="IPNS-like_FE2OG_OXY"/>
</dbReference>
<dbReference type="InterPro" id="IPR027443">
    <property type="entry name" value="IPNS-like_sf"/>
</dbReference>
<dbReference type="PROSITE" id="PS51471">
    <property type="entry name" value="FE2OG_OXY"/>
    <property type="match status" value="1"/>
</dbReference>
<dbReference type="AlphaFoldDB" id="A0A5P1E1A9"/>
<reference evidence="8" key="1">
    <citation type="journal article" date="2017" name="Nat. Commun.">
        <title>The asparagus genome sheds light on the origin and evolution of a young Y chromosome.</title>
        <authorList>
            <person name="Harkess A."/>
            <person name="Zhou J."/>
            <person name="Xu C."/>
            <person name="Bowers J.E."/>
            <person name="Van der Hulst R."/>
            <person name="Ayyampalayam S."/>
            <person name="Mercati F."/>
            <person name="Riccardi P."/>
            <person name="McKain M.R."/>
            <person name="Kakrana A."/>
            <person name="Tang H."/>
            <person name="Ray J."/>
            <person name="Groenendijk J."/>
            <person name="Arikit S."/>
            <person name="Mathioni S.M."/>
            <person name="Nakano M."/>
            <person name="Shan H."/>
            <person name="Telgmann-Rauber A."/>
            <person name="Kanno A."/>
            <person name="Yue Z."/>
            <person name="Chen H."/>
            <person name="Li W."/>
            <person name="Chen Y."/>
            <person name="Xu X."/>
            <person name="Zhang Y."/>
            <person name="Luo S."/>
            <person name="Chen H."/>
            <person name="Gao J."/>
            <person name="Mao Z."/>
            <person name="Pires J.C."/>
            <person name="Luo M."/>
            <person name="Kudrna D."/>
            <person name="Wing R.A."/>
            <person name="Meyers B.C."/>
            <person name="Yi K."/>
            <person name="Kong H."/>
            <person name="Lavrijsen P."/>
            <person name="Sunseri F."/>
            <person name="Falavigna A."/>
            <person name="Ye Y."/>
            <person name="Leebens-Mack J.H."/>
            <person name="Chen G."/>
        </authorList>
    </citation>
    <scope>NUCLEOTIDE SEQUENCE [LARGE SCALE GENOMIC DNA]</scope>
    <source>
        <strain evidence="8">cv. DH0086</strain>
    </source>
</reference>
<keyword evidence="2 5" id="KW-0479">Metal-binding</keyword>
<evidence type="ECO:0000256" key="2">
    <source>
        <dbReference type="ARBA" id="ARBA00022723"/>
    </source>
</evidence>
<organism evidence="7 8">
    <name type="scientific">Asparagus officinalis</name>
    <name type="common">Garden asparagus</name>
    <dbReference type="NCBI Taxonomy" id="4686"/>
    <lineage>
        <taxon>Eukaryota</taxon>
        <taxon>Viridiplantae</taxon>
        <taxon>Streptophyta</taxon>
        <taxon>Embryophyta</taxon>
        <taxon>Tracheophyta</taxon>
        <taxon>Spermatophyta</taxon>
        <taxon>Magnoliopsida</taxon>
        <taxon>Liliopsida</taxon>
        <taxon>Asparagales</taxon>
        <taxon>Asparagaceae</taxon>
        <taxon>Asparagoideae</taxon>
        <taxon>Asparagus</taxon>
    </lineage>
</organism>
<dbReference type="Pfam" id="PF14226">
    <property type="entry name" value="DIOX_N"/>
    <property type="match status" value="1"/>
</dbReference>
<keyword evidence="4 5" id="KW-0408">Iron</keyword>
<feature type="domain" description="Fe2OG dioxygenase" evidence="6">
    <location>
        <begin position="205"/>
        <end position="305"/>
    </location>
</feature>
<protein>
    <recommendedName>
        <fullName evidence="6">Fe2OG dioxygenase domain-containing protein</fullName>
    </recommendedName>
</protein>